<reference evidence="3 4" key="1">
    <citation type="submission" date="2020-10" db="EMBL/GenBank/DDBJ databases">
        <title>Identification of Nocardia species via Next-generation sequencing and recognition of intraspecies genetic diversity.</title>
        <authorList>
            <person name="Li P."/>
            <person name="Li P."/>
            <person name="Lu B."/>
        </authorList>
    </citation>
    <scope>NUCLEOTIDE SEQUENCE [LARGE SCALE GENOMIC DNA]</scope>
    <source>
        <strain evidence="3 4">BJ06-0143</strain>
    </source>
</reference>
<protein>
    <submittedName>
        <fullName evidence="3">GNAT family N-acetyltransferase</fullName>
    </submittedName>
</protein>
<dbReference type="InterPro" id="IPR050769">
    <property type="entry name" value="NAT_camello-type"/>
</dbReference>
<evidence type="ECO:0000313" key="4">
    <source>
        <dbReference type="Proteomes" id="UP000707731"/>
    </source>
</evidence>
<organism evidence="3 4">
    <name type="scientific">Nocardia higoensis</name>
    <dbReference type="NCBI Taxonomy" id="228599"/>
    <lineage>
        <taxon>Bacteria</taxon>
        <taxon>Bacillati</taxon>
        <taxon>Actinomycetota</taxon>
        <taxon>Actinomycetes</taxon>
        <taxon>Mycobacteriales</taxon>
        <taxon>Nocardiaceae</taxon>
        <taxon>Nocardia</taxon>
    </lineage>
</organism>
<accession>A0ABS0D5L8</accession>
<evidence type="ECO:0000256" key="1">
    <source>
        <dbReference type="ARBA" id="ARBA00022679"/>
    </source>
</evidence>
<keyword evidence="4" id="KW-1185">Reference proteome</keyword>
<dbReference type="Gene3D" id="3.40.630.30">
    <property type="match status" value="1"/>
</dbReference>
<dbReference type="Pfam" id="PF00583">
    <property type="entry name" value="Acetyltransf_1"/>
    <property type="match status" value="1"/>
</dbReference>
<dbReference type="PROSITE" id="PS51186">
    <property type="entry name" value="GNAT"/>
    <property type="match status" value="1"/>
</dbReference>
<comment type="caution">
    <text evidence="3">The sequence shown here is derived from an EMBL/GenBank/DDBJ whole genome shotgun (WGS) entry which is preliminary data.</text>
</comment>
<dbReference type="RefSeq" id="WP_195000629.1">
    <property type="nucleotide sequence ID" value="NZ_JADLQN010000001.1"/>
</dbReference>
<keyword evidence="1" id="KW-0808">Transferase</keyword>
<dbReference type="Proteomes" id="UP000707731">
    <property type="component" value="Unassembled WGS sequence"/>
</dbReference>
<name>A0ABS0D5L8_9NOCA</name>
<dbReference type="InterPro" id="IPR000182">
    <property type="entry name" value="GNAT_dom"/>
</dbReference>
<dbReference type="PANTHER" id="PTHR13947:SF37">
    <property type="entry name" value="LD18367P"/>
    <property type="match status" value="1"/>
</dbReference>
<dbReference type="InterPro" id="IPR016181">
    <property type="entry name" value="Acyl_CoA_acyltransferase"/>
</dbReference>
<evidence type="ECO:0000259" key="2">
    <source>
        <dbReference type="PROSITE" id="PS51186"/>
    </source>
</evidence>
<dbReference type="PANTHER" id="PTHR13947">
    <property type="entry name" value="GNAT FAMILY N-ACETYLTRANSFERASE"/>
    <property type="match status" value="1"/>
</dbReference>
<evidence type="ECO:0000313" key="3">
    <source>
        <dbReference type="EMBL" id="MBF6353769.1"/>
    </source>
</evidence>
<feature type="domain" description="N-acetyltransferase" evidence="2">
    <location>
        <begin position="13"/>
        <end position="183"/>
    </location>
</feature>
<proteinExistence type="predicted"/>
<sequence length="183" mass="20724">MSTPTPTHTPTGYAVREARAEDMTGARRVMLDTFYNVLGCGYLPEHHEDVIHPERTYLQNPNQRLWVAVHDDEVVATTAVQARGPRTPPHPAWLAERFPDGVTAQLFRVYVAPEHQRRGLASRLVEQAVEFVKHNPAFDRLYLHTDANSPGALDFWQTFGTVIHDARRPGARFQTVHLTIPLT</sequence>
<dbReference type="SUPFAM" id="SSF55729">
    <property type="entry name" value="Acyl-CoA N-acyltransferases (Nat)"/>
    <property type="match status" value="1"/>
</dbReference>
<gene>
    <name evidence="3" type="ORF">IU449_04255</name>
</gene>
<dbReference type="CDD" id="cd04301">
    <property type="entry name" value="NAT_SF"/>
    <property type="match status" value="1"/>
</dbReference>
<dbReference type="EMBL" id="JADLQN010000001">
    <property type="protein sequence ID" value="MBF6353769.1"/>
    <property type="molecule type" value="Genomic_DNA"/>
</dbReference>